<dbReference type="Pfam" id="PF01435">
    <property type="entry name" value="Peptidase_M48"/>
    <property type="match status" value="1"/>
</dbReference>
<dbReference type="GO" id="GO:0004222">
    <property type="term" value="F:metalloendopeptidase activity"/>
    <property type="evidence" value="ECO:0007669"/>
    <property type="project" value="InterPro"/>
</dbReference>
<gene>
    <name evidence="12" type="ORF">EDD60_104138</name>
</gene>
<evidence type="ECO:0000256" key="4">
    <source>
        <dbReference type="ARBA" id="ARBA00022833"/>
    </source>
</evidence>
<feature type="transmembrane region" description="Helical" evidence="9">
    <location>
        <begin position="164"/>
        <end position="181"/>
    </location>
</feature>
<keyword evidence="5 8" id="KW-0482">Metalloprotease</keyword>
<evidence type="ECO:0000259" key="11">
    <source>
        <dbReference type="Pfam" id="PF16491"/>
    </source>
</evidence>
<comment type="caution">
    <text evidence="12">The sequence shown here is derived from an EMBL/GenBank/DDBJ whole genome shotgun (WGS) entry which is preliminary data.</text>
</comment>
<dbReference type="PANTHER" id="PTHR10120">
    <property type="entry name" value="CAAX PRENYL PROTEASE 1"/>
    <property type="match status" value="1"/>
</dbReference>
<dbReference type="Gene3D" id="3.30.2010.10">
    <property type="entry name" value="Metalloproteases ('zincins'), catalytic domain"/>
    <property type="match status" value="1"/>
</dbReference>
<feature type="active site" evidence="6">
    <location>
        <position position="268"/>
    </location>
</feature>
<feature type="binding site" evidence="7">
    <location>
        <position position="271"/>
    </location>
    <ligand>
        <name>Zn(2+)</name>
        <dbReference type="ChEBI" id="CHEBI:29105"/>
        <note>catalytic</note>
    </ligand>
</feature>
<dbReference type="AlphaFoldDB" id="A0A4R3Z523"/>
<evidence type="ECO:0000256" key="7">
    <source>
        <dbReference type="PIRSR" id="PIRSR627057-2"/>
    </source>
</evidence>
<dbReference type="GeneID" id="98914830"/>
<evidence type="ECO:0000259" key="10">
    <source>
        <dbReference type="Pfam" id="PF01435"/>
    </source>
</evidence>
<keyword evidence="9" id="KW-0472">Membrane</keyword>
<feature type="transmembrane region" description="Helical" evidence="9">
    <location>
        <begin position="5"/>
        <end position="22"/>
    </location>
</feature>
<feature type="domain" description="Peptidase M48" evidence="10">
    <location>
        <begin position="198"/>
        <end position="402"/>
    </location>
</feature>
<feature type="transmembrane region" description="Helical" evidence="9">
    <location>
        <begin position="313"/>
        <end position="333"/>
    </location>
</feature>
<evidence type="ECO:0000256" key="3">
    <source>
        <dbReference type="ARBA" id="ARBA00022801"/>
    </source>
</evidence>
<feature type="domain" description="CAAX prenyl protease 1 N-terminal" evidence="11">
    <location>
        <begin position="29"/>
        <end position="194"/>
    </location>
</feature>
<keyword evidence="1 8" id="KW-0645">Protease</keyword>
<evidence type="ECO:0000313" key="12">
    <source>
        <dbReference type="EMBL" id="TCW01319.1"/>
    </source>
</evidence>
<keyword evidence="9" id="KW-1133">Transmembrane helix</keyword>
<evidence type="ECO:0000256" key="5">
    <source>
        <dbReference type="ARBA" id="ARBA00023049"/>
    </source>
</evidence>
<dbReference type="CDD" id="cd07343">
    <property type="entry name" value="M48A_Zmpste24p_like"/>
    <property type="match status" value="1"/>
</dbReference>
<evidence type="ECO:0000256" key="2">
    <source>
        <dbReference type="ARBA" id="ARBA00022723"/>
    </source>
</evidence>
<name>A0A4R3Z523_9FIRM</name>
<keyword evidence="2 7" id="KW-0479">Metal-binding</keyword>
<evidence type="ECO:0000313" key="13">
    <source>
        <dbReference type="Proteomes" id="UP000295515"/>
    </source>
</evidence>
<feature type="transmembrane region" description="Helical" evidence="9">
    <location>
        <begin position="77"/>
        <end position="100"/>
    </location>
</feature>
<keyword evidence="13" id="KW-1185">Reference proteome</keyword>
<evidence type="ECO:0000256" key="6">
    <source>
        <dbReference type="PIRSR" id="PIRSR627057-1"/>
    </source>
</evidence>
<evidence type="ECO:0000256" key="9">
    <source>
        <dbReference type="SAM" id="Phobius"/>
    </source>
</evidence>
<dbReference type="InterPro" id="IPR001915">
    <property type="entry name" value="Peptidase_M48"/>
</dbReference>
<comment type="similarity">
    <text evidence="8">Belongs to the peptidase M48 family.</text>
</comment>
<dbReference type="RefSeq" id="WP_066445692.1">
    <property type="nucleotide sequence ID" value="NZ_JANKBF010000006.1"/>
</dbReference>
<dbReference type="GO" id="GO:0071586">
    <property type="term" value="P:CAAX-box protein processing"/>
    <property type="evidence" value="ECO:0007669"/>
    <property type="project" value="InterPro"/>
</dbReference>
<dbReference type="Pfam" id="PF16491">
    <property type="entry name" value="Peptidase_M48_N"/>
    <property type="match status" value="1"/>
</dbReference>
<keyword evidence="9" id="KW-0812">Transmembrane</keyword>
<evidence type="ECO:0000256" key="8">
    <source>
        <dbReference type="RuleBase" id="RU003983"/>
    </source>
</evidence>
<evidence type="ECO:0000256" key="1">
    <source>
        <dbReference type="ARBA" id="ARBA00022670"/>
    </source>
</evidence>
<feature type="transmembrane region" description="Helical" evidence="9">
    <location>
        <begin position="282"/>
        <end position="301"/>
    </location>
</feature>
<comment type="cofactor">
    <cofactor evidence="7 8">
        <name>Zn(2+)</name>
        <dbReference type="ChEBI" id="CHEBI:29105"/>
    </cofactor>
    <text evidence="7 8">Binds 1 zinc ion per subunit.</text>
</comment>
<dbReference type="EMBL" id="SMCQ01000004">
    <property type="protein sequence ID" value="TCW01319.1"/>
    <property type="molecule type" value="Genomic_DNA"/>
</dbReference>
<feature type="active site" description="Proton donor" evidence="6">
    <location>
        <position position="349"/>
    </location>
</feature>
<accession>A0A4R3Z523</accession>
<feature type="transmembrane region" description="Helical" evidence="9">
    <location>
        <begin position="137"/>
        <end position="158"/>
    </location>
</feature>
<feature type="binding site" evidence="7">
    <location>
        <position position="345"/>
    </location>
    <ligand>
        <name>Zn(2+)</name>
        <dbReference type="ChEBI" id="CHEBI:29105"/>
        <note>catalytic</note>
    </ligand>
</feature>
<dbReference type="InterPro" id="IPR032456">
    <property type="entry name" value="Peptidase_M48_N"/>
</dbReference>
<sequence>MRWIFFVCFVMGVVFKMIMIYFNQQQRQCALSDEVKDIYDSTTYQKWQAYENETDKIAIIQDLVDIGIAIFYFFTPIFYQVSMLFSSSILISSLGMLLVFNGFEEIVEVIFDYYETFVIEEKYGMNTTTKKTFIKDFIISLLLDFGLFGLLFVFVHYVYRWFSYYGFIVIFVILGLIVGWIQKHPIFLMRLFNQFTPLPEGHLKDTIVALLNKHGLKLKGIYVMDASKRTKRANAFCSGQGKEKEICIDDNMLEMYSEEEIVAVFAHEQGHALLKHAERQRFLNVLMGLILFLCFIFIFVHPSLYATFHIKQLNYYMVVAVLGWVLGPLMIVLDMMINHYSRLYEYQADAFAAKEGYGEALIDVLKKLTKDGLSNIQPHPIVVKMCYSHPTLSQRILAIKKYQETHQIK</sequence>
<proteinExistence type="inferred from homology"/>
<keyword evidence="4 7" id="KW-0862">Zinc</keyword>
<dbReference type="GO" id="GO:0046872">
    <property type="term" value="F:metal ion binding"/>
    <property type="evidence" value="ECO:0007669"/>
    <property type="project" value="UniProtKB-KW"/>
</dbReference>
<feature type="binding site" evidence="7">
    <location>
        <position position="267"/>
    </location>
    <ligand>
        <name>Zn(2+)</name>
        <dbReference type="ChEBI" id="CHEBI:29105"/>
        <note>catalytic</note>
    </ligand>
</feature>
<protein>
    <submittedName>
        <fullName evidence="12">STE24 endopeptidase</fullName>
    </submittedName>
</protein>
<reference evidence="12 13" key="1">
    <citation type="submission" date="2019-03" db="EMBL/GenBank/DDBJ databases">
        <title>Genomic Encyclopedia of Type Strains, Phase IV (KMG-IV): sequencing the most valuable type-strain genomes for metagenomic binning, comparative biology and taxonomic classification.</title>
        <authorList>
            <person name="Goeker M."/>
        </authorList>
    </citation>
    <scope>NUCLEOTIDE SEQUENCE [LARGE SCALE GENOMIC DNA]</scope>
    <source>
        <strain evidence="12 13">DSM 29487</strain>
    </source>
</reference>
<keyword evidence="3 8" id="KW-0378">Hydrolase</keyword>
<dbReference type="InterPro" id="IPR027057">
    <property type="entry name" value="CAXX_Prtase_1"/>
</dbReference>
<organism evidence="12 13">
    <name type="scientific">Longibaculum muris</name>
    <dbReference type="NCBI Taxonomy" id="1796628"/>
    <lineage>
        <taxon>Bacteria</taxon>
        <taxon>Bacillati</taxon>
        <taxon>Bacillota</taxon>
        <taxon>Erysipelotrichia</taxon>
        <taxon>Erysipelotrichales</taxon>
        <taxon>Coprobacillaceae</taxon>
        <taxon>Longibaculum</taxon>
    </lineage>
</organism>
<dbReference type="Proteomes" id="UP000295515">
    <property type="component" value="Unassembled WGS sequence"/>
</dbReference>